<dbReference type="InterPro" id="IPR029063">
    <property type="entry name" value="SAM-dependent_MTases_sf"/>
</dbReference>
<gene>
    <name evidence="1" type="ORF">COU93_02985</name>
</gene>
<comment type="caution">
    <text evidence="1">The sequence shown here is derived from an EMBL/GenBank/DDBJ whole genome shotgun (WGS) entry which is preliminary data.</text>
</comment>
<protein>
    <recommendedName>
        <fullName evidence="3">Methyltransferase type 11 domain-containing protein</fullName>
    </recommendedName>
</protein>
<dbReference type="Pfam" id="PF13489">
    <property type="entry name" value="Methyltransf_23"/>
    <property type="match status" value="1"/>
</dbReference>
<dbReference type="SUPFAM" id="SSF53335">
    <property type="entry name" value="S-adenosyl-L-methionine-dependent methyltransferases"/>
    <property type="match status" value="1"/>
</dbReference>
<evidence type="ECO:0000313" key="2">
    <source>
        <dbReference type="Proteomes" id="UP000229766"/>
    </source>
</evidence>
<name>A0A2M8L1C9_9BACT</name>
<dbReference type="Proteomes" id="UP000229766">
    <property type="component" value="Unassembled WGS sequence"/>
</dbReference>
<dbReference type="EMBL" id="PFEI01000161">
    <property type="protein sequence ID" value="PJE66687.1"/>
    <property type="molecule type" value="Genomic_DNA"/>
</dbReference>
<proteinExistence type="predicted"/>
<evidence type="ECO:0000313" key="1">
    <source>
        <dbReference type="EMBL" id="PJE66687.1"/>
    </source>
</evidence>
<dbReference type="Gene3D" id="3.40.50.150">
    <property type="entry name" value="Vaccinia Virus protein VP39"/>
    <property type="match status" value="1"/>
</dbReference>
<sequence length="242" mass="27640">MEQQYKLYSAYLTSLGKSKPTHATAECHSQPLYRHFIKYFFPKSKTAKIIELGCGSGFLLKQAADSGYTDLLGIDLSIEQVQLAQQLNIPYVKHANVIEELQKTQPNSIDFIVSIDLVEHLDLGTCQTLSELVHTVLKPNGQWLIQTVNGVSPFYGRIRYGDITHLFTYTPRSISQCLRLAGFRHFQFYESAPIVHSIKSIVRFLLWKCLRLFYMLMIMIETGMKESILTQNMVVIVKKSAL</sequence>
<accession>A0A2M8L1C9</accession>
<organism evidence="1 2">
    <name type="scientific">Candidatus Shapirobacteria bacterium CG10_big_fil_rev_8_21_14_0_10_36_6</name>
    <dbReference type="NCBI Taxonomy" id="1974886"/>
    <lineage>
        <taxon>Bacteria</taxon>
        <taxon>Candidatus Shapironibacteriota</taxon>
    </lineage>
</organism>
<dbReference type="PANTHER" id="PTHR43861">
    <property type="entry name" value="TRANS-ACONITATE 2-METHYLTRANSFERASE-RELATED"/>
    <property type="match status" value="1"/>
</dbReference>
<reference evidence="2" key="1">
    <citation type="submission" date="2017-09" db="EMBL/GenBank/DDBJ databases">
        <title>Depth-based differentiation of microbial function through sediment-hosted aquifers and enrichment of novel symbionts in the deep terrestrial subsurface.</title>
        <authorList>
            <person name="Probst A.J."/>
            <person name="Ladd B."/>
            <person name="Jarett J.K."/>
            <person name="Geller-Mcgrath D.E."/>
            <person name="Sieber C.M.K."/>
            <person name="Emerson J.B."/>
            <person name="Anantharaman K."/>
            <person name="Thomas B.C."/>
            <person name="Malmstrom R."/>
            <person name="Stieglmeier M."/>
            <person name="Klingl A."/>
            <person name="Woyke T."/>
            <person name="Ryan C.M."/>
            <person name="Banfield J.F."/>
        </authorList>
    </citation>
    <scope>NUCLEOTIDE SEQUENCE [LARGE SCALE GENOMIC DNA]</scope>
</reference>
<dbReference type="AlphaFoldDB" id="A0A2M8L1C9"/>
<evidence type="ECO:0008006" key="3">
    <source>
        <dbReference type="Google" id="ProtNLM"/>
    </source>
</evidence>
<dbReference type="CDD" id="cd02440">
    <property type="entry name" value="AdoMet_MTases"/>
    <property type="match status" value="1"/>
</dbReference>